<sequence length="167" mass="19537">MKIIADTDRLIIREFIFQDVDDLYRLESDPRVIEYIPGSKVLSLHECRREIKKYIYDYKTSNLGRWPVFLKSTNEFIGVTGFRHLSTIRKTEIGTKLIPDYWGNGYSTELGIAIINYGLTKLKINEIIAMTDPDNVKALKSLESLGMEFLKYGYYNGNRVVYYHVYK</sequence>
<dbReference type="InterPro" id="IPR016181">
    <property type="entry name" value="Acyl_CoA_acyltransferase"/>
</dbReference>
<proteinExistence type="predicted"/>
<dbReference type="RefSeq" id="WP_209509937.1">
    <property type="nucleotide sequence ID" value="NZ_JAGGKS010000001.1"/>
</dbReference>
<dbReference type="EMBL" id="JAGGKS010000001">
    <property type="protein sequence ID" value="MBP1924148.1"/>
    <property type="molecule type" value="Genomic_DNA"/>
</dbReference>
<dbReference type="SUPFAM" id="SSF55729">
    <property type="entry name" value="Acyl-CoA N-acyltransferases (Nat)"/>
    <property type="match status" value="1"/>
</dbReference>
<gene>
    <name evidence="2" type="ORF">J2Z76_000001</name>
</gene>
<dbReference type="InterPro" id="IPR000182">
    <property type="entry name" value="GNAT_dom"/>
</dbReference>
<evidence type="ECO:0000313" key="2">
    <source>
        <dbReference type="EMBL" id="MBP1924148.1"/>
    </source>
</evidence>
<evidence type="ECO:0000313" key="3">
    <source>
        <dbReference type="Proteomes" id="UP001519342"/>
    </source>
</evidence>
<organism evidence="2 3">
    <name type="scientific">Sedimentibacter acidaminivorans</name>
    <dbReference type="NCBI Taxonomy" id="913099"/>
    <lineage>
        <taxon>Bacteria</taxon>
        <taxon>Bacillati</taxon>
        <taxon>Bacillota</taxon>
        <taxon>Tissierellia</taxon>
        <taxon>Sedimentibacter</taxon>
    </lineage>
</organism>
<dbReference type="PANTHER" id="PTHR43792">
    <property type="entry name" value="GNAT FAMILY, PUTATIVE (AFU_ORTHOLOGUE AFUA_3G00765)-RELATED-RELATED"/>
    <property type="match status" value="1"/>
</dbReference>
<keyword evidence="3" id="KW-1185">Reference proteome</keyword>
<name>A0ABS4G8Y2_9FIRM</name>
<protein>
    <submittedName>
        <fullName evidence="2">RimJ/RimL family protein N-acetyltransferase</fullName>
    </submittedName>
</protein>
<dbReference type="Gene3D" id="3.40.630.30">
    <property type="match status" value="1"/>
</dbReference>
<dbReference type="Proteomes" id="UP001519342">
    <property type="component" value="Unassembled WGS sequence"/>
</dbReference>
<comment type="caution">
    <text evidence="2">The sequence shown here is derived from an EMBL/GenBank/DDBJ whole genome shotgun (WGS) entry which is preliminary data.</text>
</comment>
<dbReference type="PROSITE" id="PS51186">
    <property type="entry name" value="GNAT"/>
    <property type="match status" value="1"/>
</dbReference>
<evidence type="ECO:0000259" key="1">
    <source>
        <dbReference type="PROSITE" id="PS51186"/>
    </source>
</evidence>
<dbReference type="Pfam" id="PF13302">
    <property type="entry name" value="Acetyltransf_3"/>
    <property type="match status" value="1"/>
</dbReference>
<reference evidence="2 3" key="1">
    <citation type="submission" date="2021-03" db="EMBL/GenBank/DDBJ databases">
        <title>Genomic Encyclopedia of Type Strains, Phase IV (KMG-IV): sequencing the most valuable type-strain genomes for metagenomic binning, comparative biology and taxonomic classification.</title>
        <authorList>
            <person name="Goeker M."/>
        </authorList>
    </citation>
    <scope>NUCLEOTIDE SEQUENCE [LARGE SCALE GENOMIC DNA]</scope>
    <source>
        <strain evidence="2 3">DSM 24004</strain>
    </source>
</reference>
<dbReference type="PANTHER" id="PTHR43792:SF16">
    <property type="entry name" value="N-ACETYLTRANSFERASE DOMAIN-CONTAINING PROTEIN"/>
    <property type="match status" value="1"/>
</dbReference>
<accession>A0ABS4G8Y2</accession>
<dbReference type="InterPro" id="IPR051531">
    <property type="entry name" value="N-acetyltransferase"/>
</dbReference>
<feature type="domain" description="N-acetyltransferase" evidence="1">
    <location>
        <begin position="10"/>
        <end position="167"/>
    </location>
</feature>